<dbReference type="PANTHER" id="PTHR14359">
    <property type="entry name" value="HOMO-OLIGOMERIC FLAVIN CONTAINING CYS DECARBOXYLASE FAMILY"/>
    <property type="match status" value="1"/>
</dbReference>
<comment type="similarity">
    <text evidence="3 4">In the N-terminal section; belongs to the HFCD (homo-oligomeric flavin containing Cys decarboxylase) superfamily.</text>
</comment>
<feature type="binding site" evidence="3">
    <location>
        <begin position="309"/>
        <end position="312"/>
    </location>
    <ligand>
        <name>CTP</name>
        <dbReference type="ChEBI" id="CHEBI:37563"/>
    </ligand>
</feature>
<dbReference type="GO" id="GO:0010181">
    <property type="term" value="F:FMN binding"/>
    <property type="evidence" value="ECO:0007669"/>
    <property type="project" value="UniProtKB-UniRule"/>
</dbReference>
<dbReference type="RefSeq" id="WP_088813091.1">
    <property type="nucleotide sequence ID" value="NZ_FYEX01000001.1"/>
</dbReference>
<feature type="binding site" evidence="3">
    <location>
        <position position="282"/>
    </location>
    <ligand>
        <name>CTP</name>
        <dbReference type="ChEBI" id="CHEBI:37563"/>
    </ligand>
</feature>
<dbReference type="EMBL" id="FYEX01000001">
    <property type="protein sequence ID" value="SNC65081.1"/>
    <property type="molecule type" value="Genomic_DNA"/>
</dbReference>
<dbReference type="InterPro" id="IPR035929">
    <property type="entry name" value="CoaB-like_sf"/>
</dbReference>
<evidence type="ECO:0000259" key="6">
    <source>
        <dbReference type="Pfam" id="PF04127"/>
    </source>
</evidence>
<dbReference type="PANTHER" id="PTHR14359:SF6">
    <property type="entry name" value="PHOSPHOPANTOTHENOYLCYSTEINE DECARBOXYLASE"/>
    <property type="match status" value="1"/>
</dbReference>
<comment type="function">
    <text evidence="4">Catalyzes two steps in the biosynthesis of coenzyme A. In the first step cysteine is conjugated to 4'-phosphopantothenate to form 4-phosphopantothenoylcysteine, in the latter compound is decarboxylated to form 4'-phosphopantotheine.</text>
</comment>
<dbReference type="InterPro" id="IPR036551">
    <property type="entry name" value="Flavin_trans-like"/>
</dbReference>
<dbReference type="GO" id="GO:0004632">
    <property type="term" value="F:phosphopantothenate--cysteine ligase activity"/>
    <property type="evidence" value="ECO:0007669"/>
    <property type="project" value="UniProtKB-UniRule"/>
</dbReference>
<comment type="catalytic activity">
    <reaction evidence="3 4">
        <text>(R)-4'-phosphopantothenate + L-cysteine + CTP = N-[(R)-4-phosphopantothenoyl]-L-cysteine + CMP + diphosphate + H(+)</text>
        <dbReference type="Rhea" id="RHEA:19397"/>
        <dbReference type="ChEBI" id="CHEBI:10986"/>
        <dbReference type="ChEBI" id="CHEBI:15378"/>
        <dbReference type="ChEBI" id="CHEBI:33019"/>
        <dbReference type="ChEBI" id="CHEBI:35235"/>
        <dbReference type="ChEBI" id="CHEBI:37563"/>
        <dbReference type="ChEBI" id="CHEBI:59458"/>
        <dbReference type="ChEBI" id="CHEBI:60377"/>
        <dbReference type="EC" id="6.3.2.5"/>
    </reaction>
</comment>
<dbReference type="SUPFAM" id="SSF102645">
    <property type="entry name" value="CoaB-like"/>
    <property type="match status" value="1"/>
</dbReference>
<dbReference type="Pfam" id="PF02441">
    <property type="entry name" value="Flavoprotein"/>
    <property type="match status" value="1"/>
</dbReference>
<dbReference type="EC" id="4.1.1.36" evidence="3"/>
<feature type="active site" description="Proton donor" evidence="3">
    <location>
        <position position="159"/>
    </location>
</feature>
<feature type="binding site" evidence="3">
    <location>
        <position position="330"/>
    </location>
    <ligand>
        <name>CTP</name>
        <dbReference type="ChEBI" id="CHEBI:37563"/>
    </ligand>
</feature>
<dbReference type="AlphaFoldDB" id="A0A212TGX1"/>
<dbReference type="Gene3D" id="3.40.50.10300">
    <property type="entry name" value="CoaB-like"/>
    <property type="match status" value="1"/>
</dbReference>
<comment type="function">
    <text evidence="3">Catalyzes two sequential steps in the biosynthesis of coenzyme A. In the first step cysteine is conjugated to 4'-phosphopantothenate to form 4-phosphopantothenoylcysteine. In the second step the latter compound is decarboxylated to form 4'-phosphopantotheine.</text>
</comment>
<dbReference type="GO" id="GO:0046872">
    <property type="term" value="F:metal ion binding"/>
    <property type="evidence" value="ECO:0007669"/>
    <property type="project" value="UniProtKB-KW"/>
</dbReference>
<comment type="caution">
    <text evidence="3">Lacks conserved residue(s) required for the propagation of feature annotation.</text>
</comment>
<dbReference type="GO" id="GO:0015941">
    <property type="term" value="P:pantothenate catabolic process"/>
    <property type="evidence" value="ECO:0007669"/>
    <property type="project" value="InterPro"/>
</dbReference>
<protein>
    <recommendedName>
        <fullName evidence="3">Coenzyme A biosynthesis bifunctional protein CoaBC</fullName>
    </recommendedName>
    <alternativeName>
        <fullName evidence="3">DNA/pantothenate metabolism flavoprotein</fullName>
    </alternativeName>
    <alternativeName>
        <fullName evidence="3">Phosphopantothenoylcysteine synthetase/decarboxylase</fullName>
        <shortName evidence="3">PPCS-PPCDC</shortName>
    </alternativeName>
    <domain>
        <recommendedName>
            <fullName evidence="3">Phosphopantothenoylcysteine decarboxylase</fullName>
            <shortName evidence="3">PPC decarboxylase</shortName>
            <shortName evidence="3">PPC-DC</shortName>
            <ecNumber evidence="3">4.1.1.36</ecNumber>
        </recommendedName>
        <alternativeName>
            <fullName evidence="3">CoaC</fullName>
        </alternativeName>
    </domain>
    <domain>
        <recommendedName>
            <fullName evidence="3">Phosphopantothenate--cysteine ligase</fullName>
            <ecNumber evidence="3">6.3.2.5</ecNumber>
        </recommendedName>
        <alternativeName>
            <fullName evidence="3">CoaB</fullName>
        </alternativeName>
        <alternativeName>
            <fullName evidence="3">Phosphopantothenoylcysteine synthetase</fullName>
            <shortName evidence="3">PPC synthetase</shortName>
            <shortName evidence="3">PPC-S</shortName>
        </alternativeName>
    </domain>
</protein>
<comment type="cofactor">
    <cofactor evidence="3">
        <name>Mg(2+)</name>
        <dbReference type="ChEBI" id="CHEBI:18420"/>
    </cofactor>
</comment>
<comment type="pathway">
    <text evidence="3 4">Cofactor biosynthesis; coenzyme A biosynthesis; CoA from (R)-pantothenate: step 2/5.</text>
</comment>
<evidence type="ECO:0000313" key="7">
    <source>
        <dbReference type="EMBL" id="SNC65081.1"/>
    </source>
</evidence>
<comment type="catalytic activity">
    <reaction evidence="3 4">
        <text>N-[(R)-4-phosphopantothenoyl]-L-cysteine + H(+) = (R)-4'-phosphopantetheine + CO2</text>
        <dbReference type="Rhea" id="RHEA:16793"/>
        <dbReference type="ChEBI" id="CHEBI:15378"/>
        <dbReference type="ChEBI" id="CHEBI:16526"/>
        <dbReference type="ChEBI" id="CHEBI:59458"/>
        <dbReference type="ChEBI" id="CHEBI:61723"/>
        <dbReference type="EC" id="4.1.1.36"/>
    </reaction>
</comment>
<dbReference type="GO" id="GO:0004633">
    <property type="term" value="F:phosphopantothenoylcysteine decarboxylase activity"/>
    <property type="evidence" value="ECO:0007669"/>
    <property type="project" value="UniProtKB-UniRule"/>
</dbReference>
<feature type="binding site" evidence="3">
    <location>
        <position position="344"/>
    </location>
    <ligand>
        <name>CTP</name>
        <dbReference type="ChEBI" id="CHEBI:37563"/>
    </ligand>
</feature>
<keyword evidence="8" id="KW-1185">Reference proteome</keyword>
<evidence type="ECO:0000256" key="1">
    <source>
        <dbReference type="ARBA" id="ARBA00022793"/>
    </source>
</evidence>
<evidence type="ECO:0000313" key="8">
    <source>
        <dbReference type="Proteomes" id="UP000197215"/>
    </source>
</evidence>
<evidence type="ECO:0000256" key="4">
    <source>
        <dbReference type="RuleBase" id="RU364078"/>
    </source>
</evidence>
<accession>A0A212TGX1</accession>
<dbReference type="Proteomes" id="UP000197215">
    <property type="component" value="Unassembled WGS sequence"/>
</dbReference>
<dbReference type="OrthoDB" id="9802554at2"/>
<dbReference type="InterPro" id="IPR003382">
    <property type="entry name" value="Flavoprotein"/>
</dbReference>
<gene>
    <name evidence="3" type="primary">coaBC</name>
    <name evidence="7" type="ORF">SAMN06295916_1222</name>
</gene>
<dbReference type="InterPro" id="IPR005252">
    <property type="entry name" value="CoaBC"/>
</dbReference>
<dbReference type="HAMAP" id="MF_02225">
    <property type="entry name" value="CoaBC"/>
    <property type="match status" value="1"/>
</dbReference>
<keyword evidence="1 3" id="KW-0210">Decarboxylase</keyword>
<comment type="similarity">
    <text evidence="3 4">In the C-terminal section; belongs to the PPC synthetase family.</text>
</comment>
<keyword evidence="3 4" id="KW-0285">Flavoprotein</keyword>
<dbReference type="GO" id="GO:0015937">
    <property type="term" value="P:coenzyme A biosynthetic process"/>
    <property type="evidence" value="ECO:0007669"/>
    <property type="project" value="UniProtKB-UniRule"/>
</dbReference>
<reference evidence="7 8" key="1">
    <citation type="submission" date="2017-06" db="EMBL/GenBank/DDBJ databases">
        <authorList>
            <person name="Kim H.J."/>
            <person name="Triplett B.A."/>
        </authorList>
    </citation>
    <scope>NUCLEOTIDE SEQUENCE [LARGE SCALE GENOMIC DNA]</scope>
    <source>
        <strain evidence="7 8">MWH-VicM1</strain>
    </source>
</reference>
<dbReference type="InterPro" id="IPR007085">
    <property type="entry name" value="DNA/pantothenate-metab_flavo_C"/>
</dbReference>
<dbReference type="EC" id="6.3.2.5" evidence="3"/>
<feature type="binding site" evidence="3">
    <location>
        <position position="348"/>
    </location>
    <ligand>
        <name>CTP</name>
        <dbReference type="ChEBI" id="CHEBI:37563"/>
    </ligand>
</feature>
<feature type="domain" description="DNA/pantothenate metabolism flavoprotein C-terminal" evidence="6">
    <location>
        <begin position="186"/>
        <end position="397"/>
    </location>
</feature>
<dbReference type="NCBIfam" id="TIGR00521">
    <property type="entry name" value="coaBC_dfp"/>
    <property type="match status" value="1"/>
</dbReference>
<comment type="pathway">
    <text evidence="3 4">Cofactor biosynthesis; coenzyme A biosynthesis; CoA from (R)-pantothenate: step 3/5.</text>
</comment>
<comment type="cofactor">
    <cofactor evidence="3">
        <name>FMN</name>
        <dbReference type="ChEBI" id="CHEBI:58210"/>
    </cofactor>
    <text evidence="3">Binds 1 FMN per subunit.</text>
</comment>
<keyword evidence="3" id="KW-0511">Multifunctional enzyme</keyword>
<proteinExistence type="inferred from homology"/>
<feature type="domain" description="Flavoprotein" evidence="5">
    <location>
        <begin position="7"/>
        <end position="178"/>
    </location>
</feature>
<name>A0A212TGX1_9BURK</name>
<evidence type="ECO:0000256" key="3">
    <source>
        <dbReference type="HAMAP-Rule" id="MF_02225"/>
    </source>
</evidence>
<sequence length="400" mass="42804">MNSLQGKKILLAMSGGIAAFKVAELARSLIQEGSSVQVVMSEAATQFMTPVTMQALTGQPVYTSQWDSRIPNNMAHIELSRKADVILVAPASADLMAKIALGLADDLVSTICLARECPLVVVPAMNKQMWENTATQRNVAQLNKDQVTVLGPTSGSQACGENGMGRMLEASEILEGVIAFFQKKVLAGKKVLITAGPTYEAIDPVRGITNKSSGKMGFAIARAAIEAGANVQLIAGPCHINTPLEFTGQVQRINVTSAQEMHAAVMKHLDADVFFAVAAVADWSVKNIKDEKIKKADSSSPSLEFVINPDILADVAKAAAKNSKPYCVGFAAETNDLEKHGQEKLVRKNIPMLVANIGPDTFGLDENQLLIIEQSGNKKTPKLNKLALSRELIQLVSTKI</sequence>
<keyword evidence="3 4" id="KW-0288">FMN</keyword>
<keyword evidence="3" id="KW-0460">Magnesium</keyword>
<dbReference type="SUPFAM" id="SSF52507">
    <property type="entry name" value="Homo-oligomeric flavin-containing Cys decarboxylases, HFCD"/>
    <property type="match status" value="1"/>
</dbReference>
<evidence type="ECO:0000256" key="2">
    <source>
        <dbReference type="ARBA" id="ARBA00023239"/>
    </source>
</evidence>
<dbReference type="Pfam" id="PF04127">
    <property type="entry name" value="DFP"/>
    <property type="match status" value="1"/>
</dbReference>
<organism evidence="7 8">
    <name type="scientific">Polynucleobacter victoriensis</name>
    <dbReference type="NCBI Taxonomy" id="2049319"/>
    <lineage>
        <taxon>Bacteria</taxon>
        <taxon>Pseudomonadati</taxon>
        <taxon>Pseudomonadota</taxon>
        <taxon>Betaproteobacteria</taxon>
        <taxon>Burkholderiales</taxon>
        <taxon>Burkholderiaceae</taxon>
        <taxon>Polynucleobacter</taxon>
    </lineage>
</organism>
<keyword evidence="2 3" id="KW-0456">Lyase</keyword>
<evidence type="ECO:0000259" key="5">
    <source>
        <dbReference type="Pfam" id="PF02441"/>
    </source>
</evidence>
<dbReference type="GO" id="GO:0071513">
    <property type="term" value="C:phosphopantothenoylcysteine decarboxylase complex"/>
    <property type="evidence" value="ECO:0007669"/>
    <property type="project" value="TreeGrafter"/>
</dbReference>
<dbReference type="UniPathway" id="UPA00241">
    <property type="reaction ID" value="UER00353"/>
</dbReference>
<dbReference type="Gene3D" id="3.40.50.1950">
    <property type="entry name" value="Flavin prenyltransferase-like"/>
    <property type="match status" value="1"/>
</dbReference>
<feature type="region of interest" description="Phosphopantothenoylcysteine decarboxylase" evidence="3">
    <location>
        <begin position="1"/>
        <end position="190"/>
    </location>
</feature>
<feature type="binding site" evidence="3">
    <location>
        <position position="292"/>
    </location>
    <ligand>
        <name>CTP</name>
        <dbReference type="ChEBI" id="CHEBI:37563"/>
    </ligand>
</feature>
<feature type="region of interest" description="Phosphopantothenate--cysteine ligase" evidence="3">
    <location>
        <begin position="191"/>
        <end position="400"/>
    </location>
</feature>
<keyword evidence="3 4" id="KW-0436">Ligase</keyword>
<keyword evidence="3" id="KW-0479">Metal-binding</keyword>